<dbReference type="Proteomes" id="UP000318741">
    <property type="component" value="Chromosome"/>
</dbReference>
<evidence type="ECO:0000313" key="10">
    <source>
        <dbReference type="EMBL" id="QDT16669.1"/>
    </source>
</evidence>
<dbReference type="EMBL" id="CP036265">
    <property type="protein sequence ID" value="QDT16669.1"/>
    <property type="molecule type" value="Genomic_DNA"/>
</dbReference>
<sequence length="182" mass="19204">MSNPLTKTAWSPYLVGAGIGILSWFAFATANHPLGITSAFENTAALAGQAVAPSLEKSHPYYVEKAEQGESPKIGWEWMLVLGVFVGALLSSLFSGDRTDLKVPPLWRSRFGNGTAKRLVVAFLGGAVMMFGARLAQGCTSGHGISGTLQFAASSWLFVVAMFAAAVATAFLLYGREGAKNV</sequence>
<keyword evidence="11" id="KW-1185">Reference proteome</keyword>
<keyword evidence="2" id="KW-0813">Transport</keyword>
<feature type="transmembrane region" description="Helical" evidence="9">
    <location>
        <begin position="78"/>
        <end position="95"/>
    </location>
</feature>
<feature type="transmembrane region" description="Helical" evidence="9">
    <location>
        <begin position="116"/>
        <end position="136"/>
    </location>
</feature>
<evidence type="ECO:0000256" key="3">
    <source>
        <dbReference type="ARBA" id="ARBA00022475"/>
    </source>
</evidence>
<evidence type="ECO:0000313" key="11">
    <source>
        <dbReference type="Proteomes" id="UP000318741"/>
    </source>
</evidence>
<protein>
    <submittedName>
        <fullName evidence="10">Putative inner membrane protein</fullName>
    </submittedName>
</protein>
<keyword evidence="6 9" id="KW-1133">Transmembrane helix</keyword>
<evidence type="ECO:0000256" key="2">
    <source>
        <dbReference type="ARBA" id="ARBA00022448"/>
    </source>
</evidence>
<comment type="subcellular location">
    <subcellularLocation>
        <location evidence="1">Cell inner membrane</location>
        <topology evidence="1">Multi-pass membrane protein</topology>
    </subcellularLocation>
</comment>
<keyword evidence="3" id="KW-1003">Cell membrane</keyword>
<dbReference type="OrthoDB" id="9814020at2"/>
<dbReference type="Pfam" id="PF04143">
    <property type="entry name" value="Sulf_transp"/>
    <property type="match status" value="1"/>
</dbReference>
<evidence type="ECO:0000256" key="8">
    <source>
        <dbReference type="ARBA" id="ARBA00035655"/>
    </source>
</evidence>
<evidence type="ECO:0000256" key="9">
    <source>
        <dbReference type="SAM" id="Phobius"/>
    </source>
</evidence>
<proteinExistence type="inferred from homology"/>
<feature type="transmembrane region" description="Helical" evidence="9">
    <location>
        <begin position="156"/>
        <end position="174"/>
    </location>
</feature>
<evidence type="ECO:0000256" key="7">
    <source>
        <dbReference type="ARBA" id="ARBA00023136"/>
    </source>
</evidence>
<name>A0A517PBC1_9PLAN</name>
<accession>A0A517PBC1</accession>
<dbReference type="GO" id="GO:0005886">
    <property type="term" value="C:plasma membrane"/>
    <property type="evidence" value="ECO:0007669"/>
    <property type="project" value="UniProtKB-SubCell"/>
</dbReference>
<keyword evidence="7 9" id="KW-0472">Membrane</keyword>
<keyword evidence="4" id="KW-0997">Cell inner membrane</keyword>
<evidence type="ECO:0000256" key="5">
    <source>
        <dbReference type="ARBA" id="ARBA00022692"/>
    </source>
</evidence>
<dbReference type="PANTHER" id="PTHR30574">
    <property type="entry name" value="INNER MEMBRANE PROTEIN YEDE"/>
    <property type="match status" value="1"/>
</dbReference>
<feature type="transmembrane region" description="Helical" evidence="9">
    <location>
        <begin position="12"/>
        <end position="30"/>
    </location>
</feature>
<evidence type="ECO:0000256" key="4">
    <source>
        <dbReference type="ARBA" id="ARBA00022519"/>
    </source>
</evidence>
<reference evidence="10 11" key="1">
    <citation type="submission" date="2019-02" db="EMBL/GenBank/DDBJ databases">
        <title>Deep-cultivation of Planctomycetes and their phenomic and genomic characterization uncovers novel biology.</title>
        <authorList>
            <person name="Wiegand S."/>
            <person name="Jogler M."/>
            <person name="Boedeker C."/>
            <person name="Pinto D."/>
            <person name="Vollmers J."/>
            <person name="Rivas-Marin E."/>
            <person name="Kohn T."/>
            <person name="Peeters S.H."/>
            <person name="Heuer A."/>
            <person name="Rast P."/>
            <person name="Oberbeckmann S."/>
            <person name="Bunk B."/>
            <person name="Jeske O."/>
            <person name="Meyerdierks A."/>
            <person name="Storesund J.E."/>
            <person name="Kallscheuer N."/>
            <person name="Luecker S."/>
            <person name="Lage O.M."/>
            <person name="Pohl T."/>
            <person name="Merkel B.J."/>
            <person name="Hornburger P."/>
            <person name="Mueller R.-W."/>
            <person name="Bruemmer F."/>
            <person name="Labrenz M."/>
            <person name="Spormann A.M."/>
            <person name="Op den Camp H."/>
            <person name="Overmann J."/>
            <person name="Amann R."/>
            <person name="Jetten M.S.M."/>
            <person name="Mascher T."/>
            <person name="Medema M.H."/>
            <person name="Devos D.P."/>
            <person name="Kaster A.-K."/>
            <person name="Ovreas L."/>
            <person name="Rohde M."/>
            <person name="Galperin M.Y."/>
            <person name="Jogler C."/>
        </authorList>
    </citation>
    <scope>NUCLEOTIDE SEQUENCE [LARGE SCALE GENOMIC DNA]</scope>
    <source>
        <strain evidence="10 11">CA12</strain>
    </source>
</reference>
<organism evidence="10 11">
    <name type="scientific">Alienimonas californiensis</name>
    <dbReference type="NCBI Taxonomy" id="2527989"/>
    <lineage>
        <taxon>Bacteria</taxon>
        <taxon>Pseudomonadati</taxon>
        <taxon>Planctomycetota</taxon>
        <taxon>Planctomycetia</taxon>
        <taxon>Planctomycetales</taxon>
        <taxon>Planctomycetaceae</taxon>
        <taxon>Alienimonas</taxon>
    </lineage>
</organism>
<dbReference type="InterPro" id="IPR007272">
    <property type="entry name" value="Sulf_transp_TsuA/YedE"/>
</dbReference>
<dbReference type="KEGG" id="acaf:CA12_27750"/>
<evidence type="ECO:0000256" key="1">
    <source>
        <dbReference type="ARBA" id="ARBA00004429"/>
    </source>
</evidence>
<dbReference type="RefSeq" id="WP_145359574.1">
    <property type="nucleotide sequence ID" value="NZ_CP036265.1"/>
</dbReference>
<comment type="similarity">
    <text evidence="8">Belongs to the TsuA/YedE (TC 9.B.102) family.</text>
</comment>
<keyword evidence="5 9" id="KW-0812">Transmembrane</keyword>
<dbReference type="PANTHER" id="PTHR30574:SF1">
    <property type="entry name" value="SULPHUR TRANSPORT DOMAIN-CONTAINING PROTEIN"/>
    <property type="match status" value="1"/>
</dbReference>
<dbReference type="AlphaFoldDB" id="A0A517PBC1"/>
<gene>
    <name evidence="10" type="ORF">CA12_27750</name>
</gene>
<evidence type="ECO:0000256" key="6">
    <source>
        <dbReference type="ARBA" id="ARBA00022989"/>
    </source>
</evidence>